<dbReference type="EMBL" id="FOAJ01000023">
    <property type="protein sequence ID" value="SEM05246.1"/>
    <property type="molecule type" value="Genomic_DNA"/>
</dbReference>
<dbReference type="GO" id="GO:0003677">
    <property type="term" value="F:DNA binding"/>
    <property type="evidence" value="ECO:0007669"/>
    <property type="project" value="UniProtKB-KW"/>
</dbReference>
<dbReference type="FunFam" id="1.10.10.10:FF:000001">
    <property type="entry name" value="LysR family transcriptional regulator"/>
    <property type="match status" value="1"/>
</dbReference>
<dbReference type="InterPro" id="IPR000847">
    <property type="entry name" value="LysR_HTH_N"/>
</dbReference>
<evidence type="ECO:0000256" key="2">
    <source>
        <dbReference type="ARBA" id="ARBA00023015"/>
    </source>
</evidence>
<evidence type="ECO:0000313" key="6">
    <source>
        <dbReference type="EMBL" id="SEM05246.1"/>
    </source>
</evidence>
<dbReference type="InterPro" id="IPR036388">
    <property type="entry name" value="WH-like_DNA-bd_sf"/>
</dbReference>
<dbReference type="PANTHER" id="PTHR30579:SF7">
    <property type="entry name" value="HTH-TYPE TRANSCRIPTIONAL REGULATOR LRHA-RELATED"/>
    <property type="match status" value="1"/>
</dbReference>
<dbReference type="AlphaFoldDB" id="A0A1H7V7P3"/>
<dbReference type="InterPro" id="IPR050176">
    <property type="entry name" value="LTTR"/>
</dbReference>
<dbReference type="RefSeq" id="WP_090548397.1">
    <property type="nucleotide sequence ID" value="NZ_FNSR01000002.1"/>
</dbReference>
<keyword evidence="4" id="KW-0804">Transcription</keyword>
<keyword evidence="2" id="KW-0805">Transcription regulation</keyword>
<dbReference type="Proteomes" id="UP000199120">
    <property type="component" value="Unassembled WGS sequence"/>
</dbReference>
<proteinExistence type="inferred from homology"/>
<dbReference type="Gene3D" id="1.10.10.10">
    <property type="entry name" value="Winged helix-like DNA-binding domain superfamily/Winged helix DNA-binding domain"/>
    <property type="match status" value="1"/>
</dbReference>
<dbReference type="PRINTS" id="PR00039">
    <property type="entry name" value="HTHLYSR"/>
</dbReference>
<comment type="similarity">
    <text evidence="1">Belongs to the LysR transcriptional regulatory family.</text>
</comment>
<dbReference type="STRING" id="416943.SAMN05445871_4268"/>
<dbReference type="PROSITE" id="PS50931">
    <property type="entry name" value="HTH_LYSR"/>
    <property type="match status" value="1"/>
</dbReference>
<evidence type="ECO:0000256" key="4">
    <source>
        <dbReference type="ARBA" id="ARBA00023163"/>
    </source>
</evidence>
<keyword evidence="3 6" id="KW-0238">DNA-binding</keyword>
<dbReference type="SUPFAM" id="SSF46785">
    <property type="entry name" value="Winged helix' DNA-binding domain"/>
    <property type="match status" value="1"/>
</dbReference>
<protein>
    <submittedName>
        <fullName evidence="6">DNA-binding transcriptional regulator, LysR family</fullName>
    </submittedName>
</protein>
<feature type="domain" description="HTH lysR-type" evidence="5">
    <location>
        <begin position="2"/>
        <end position="59"/>
    </location>
</feature>
<dbReference type="InterPro" id="IPR036390">
    <property type="entry name" value="WH_DNA-bd_sf"/>
</dbReference>
<dbReference type="SUPFAM" id="SSF53850">
    <property type="entry name" value="Periplasmic binding protein-like II"/>
    <property type="match status" value="1"/>
</dbReference>
<evidence type="ECO:0000256" key="3">
    <source>
        <dbReference type="ARBA" id="ARBA00023125"/>
    </source>
</evidence>
<evidence type="ECO:0000313" key="7">
    <source>
        <dbReference type="Proteomes" id="UP000199120"/>
    </source>
</evidence>
<dbReference type="Pfam" id="PF03466">
    <property type="entry name" value="LysR_substrate"/>
    <property type="match status" value="1"/>
</dbReference>
<dbReference type="Gene3D" id="3.40.190.10">
    <property type="entry name" value="Periplasmic binding protein-like II"/>
    <property type="match status" value="2"/>
</dbReference>
<evidence type="ECO:0000256" key="1">
    <source>
        <dbReference type="ARBA" id="ARBA00009437"/>
    </source>
</evidence>
<dbReference type="PANTHER" id="PTHR30579">
    <property type="entry name" value="TRANSCRIPTIONAL REGULATOR"/>
    <property type="match status" value="1"/>
</dbReference>
<name>A0A1H7V7P3_9BURK</name>
<reference evidence="7" key="1">
    <citation type="submission" date="2016-10" db="EMBL/GenBank/DDBJ databases">
        <authorList>
            <person name="Varghese N."/>
            <person name="Submissions S."/>
        </authorList>
    </citation>
    <scope>NUCLEOTIDE SEQUENCE [LARGE SCALE GENOMIC DNA]</scope>
    <source>
        <strain evidence="7">LMG 26416</strain>
    </source>
</reference>
<dbReference type="OrthoDB" id="6555293at2"/>
<organism evidence="6 7">
    <name type="scientific">Paraburkholderia caballeronis</name>
    <dbReference type="NCBI Taxonomy" id="416943"/>
    <lineage>
        <taxon>Bacteria</taxon>
        <taxon>Pseudomonadati</taxon>
        <taxon>Pseudomonadota</taxon>
        <taxon>Betaproteobacteria</taxon>
        <taxon>Burkholderiales</taxon>
        <taxon>Burkholderiaceae</taxon>
        <taxon>Paraburkholderia</taxon>
    </lineage>
</organism>
<dbReference type="InterPro" id="IPR005119">
    <property type="entry name" value="LysR_subst-bd"/>
</dbReference>
<accession>A0A1H7V7P3</accession>
<dbReference type="GO" id="GO:0003700">
    <property type="term" value="F:DNA-binding transcription factor activity"/>
    <property type="evidence" value="ECO:0007669"/>
    <property type="project" value="InterPro"/>
</dbReference>
<sequence length="292" mass="31167">MLDPLLLRTFVAVVDEDGFGRAAARLHLTQSAVSGHLRRLEDQLGKPLIRRTTRSLELTPDGERLIAYARAILALSRDALADLTRTPFRGRLRIGVSEDFADLRTMGVLHAFASRHPDVGIDVQMGIPGALLPLLRAGSLDMVIGSHCEANEPGRLLWREPLVWAAAAHASAVLPAPLPLALFPEPCPYREAALARLAQAGRAQRIAMVCTSNASLAAAVLSGFAIAPLPASQLRGGMVALRGDSGLPPLPDAEFRLFVSAHGDAAMLGALADAIEERSGLRAADRAREPRM</sequence>
<evidence type="ECO:0000259" key="5">
    <source>
        <dbReference type="PROSITE" id="PS50931"/>
    </source>
</evidence>
<keyword evidence="7" id="KW-1185">Reference proteome</keyword>
<gene>
    <name evidence="6" type="ORF">SAMN05192542_12332</name>
</gene>
<dbReference type="Pfam" id="PF00126">
    <property type="entry name" value="HTH_1"/>
    <property type="match status" value="1"/>
</dbReference>